<feature type="coiled-coil region" evidence="1">
    <location>
        <begin position="861"/>
        <end position="888"/>
    </location>
</feature>
<evidence type="ECO:0000256" key="2">
    <source>
        <dbReference type="SAM" id="MobiDB-lite"/>
    </source>
</evidence>
<feature type="region of interest" description="Disordered" evidence="2">
    <location>
        <begin position="685"/>
        <end position="728"/>
    </location>
</feature>
<feature type="region of interest" description="Disordered" evidence="2">
    <location>
        <begin position="556"/>
        <end position="580"/>
    </location>
</feature>
<evidence type="ECO:0000313" key="3">
    <source>
        <dbReference type="WBParaSite" id="MCU_000487-RA"/>
    </source>
</evidence>
<dbReference type="WBParaSite" id="MCU_000487-RA">
    <property type="protein sequence ID" value="MCU_000487-RA"/>
    <property type="gene ID" value="MCU_000487"/>
</dbReference>
<keyword evidence="1" id="KW-0175">Coiled coil</keyword>
<feature type="compositionally biased region" description="Polar residues" evidence="2">
    <location>
        <begin position="943"/>
        <end position="955"/>
    </location>
</feature>
<reference evidence="3" key="1">
    <citation type="submission" date="2019-11" db="UniProtKB">
        <authorList>
            <consortium name="WormBaseParasite"/>
        </authorList>
    </citation>
    <scope>IDENTIFICATION</scope>
</reference>
<name>A0A5K3EH17_MESCO</name>
<dbReference type="AlphaFoldDB" id="A0A5K3EH17"/>
<feature type="compositionally biased region" description="Polar residues" evidence="2">
    <location>
        <begin position="565"/>
        <end position="578"/>
    </location>
</feature>
<accession>A0A5K3EH17</accession>
<feature type="region of interest" description="Disordered" evidence="2">
    <location>
        <begin position="1"/>
        <end position="43"/>
    </location>
</feature>
<proteinExistence type="predicted"/>
<feature type="region of interest" description="Disordered" evidence="2">
    <location>
        <begin position="943"/>
        <end position="996"/>
    </location>
</feature>
<protein>
    <submittedName>
        <fullName evidence="3">C2H2-type domain-containing protein</fullName>
    </submittedName>
</protein>
<feature type="compositionally biased region" description="Polar residues" evidence="2">
    <location>
        <begin position="1"/>
        <end position="11"/>
    </location>
</feature>
<organism evidence="3">
    <name type="scientific">Mesocestoides corti</name>
    <name type="common">Flatworm</name>
    <dbReference type="NCBI Taxonomy" id="53468"/>
    <lineage>
        <taxon>Eukaryota</taxon>
        <taxon>Metazoa</taxon>
        <taxon>Spiralia</taxon>
        <taxon>Lophotrochozoa</taxon>
        <taxon>Platyhelminthes</taxon>
        <taxon>Cestoda</taxon>
        <taxon>Eucestoda</taxon>
        <taxon>Cyclophyllidea</taxon>
        <taxon>Mesocestoididae</taxon>
        <taxon>Mesocestoides</taxon>
    </lineage>
</organism>
<feature type="region of interest" description="Disordered" evidence="2">
    <location>
        <begin position="332"/>
        <end position="356"/>
    </location>
</feature>
<sequence length="996" mass="107008">MTSKPNSNNDQLPPDFDRGSQDFNPVTAISRGSPQMQVARKESSSGFMLLSVKHLSKAKRDKNSSVMATNGEKMSPLDEQFDDSCIAKSSSLERDYKGNKQNSFELGRHFSSTASLDAEEYDDDDEEDLGVASEQENLILHQNAAIGIKQCGSSLVHCQPPNLNPCRATHADCVANGHQTMDSVQPVIVSNLHPNQPASIDELRLSSNSQIHAPVAQSIYDLPSQPASEHVYHQPSQPTMFRRLHSEAGSGTSQEPPIPPASHKLPSFLASSQQHSHHPELSAAKHSDPLFDSCAPSSVAAAVTSSMLPSNQQNVCAGFPETATHRFVREFNEEHPRSASDAPIPPTPLSSLNAPVQPASRFRKARIRETVEQWGSNRLSFHDCRLKAVPDWVSYLQTKSVDTSFNHPILQRGRCLYCFVPGSFGSKCLTHMHNHSHSNGISLNDKKLLSSALPIVSVSSDLLHLLQAAFTAYHAYALRGYNLSSLLTTWCSGQRASNQALLEHVERLSSNITNHSLKVNASDGPLPPEQIGMASHTAANNSTEVNEGITCSGGEGTSLEGITMVSGSSHHQQTTSADQALASVKSPLKANAGDPEESAAPRVTDPSAAYLRHQLTRSINSGSTGEGVFMDGRIPQPCPPVQQRTDPSIIDQQFVPPTSPAGIGKATDVPHKPGIDGVNVPLLRPFDNAGSTSKPETAIASAPHSPGTELSGPKILHSVEPPSGQSPLSDAVLQGKQNVSGGLTFTQPGELGVPSSLGASDHTGAEYISPLAPSRLLDNISGGVQMSRFLSDPMVPMRPPRPAPIDLSAAASDIFQAAAAAVAVPAQPASQPTGVACPTSVVGNLEAQMPKCMDVIRLAIMETIQDQFSHLNSENEALRAAVNNLQHENHLLQSYKRAFFDLRRFFQPEVWEQIENHVRLAEAAFSEQAALHFFPQSAQQPLLGNSHQAQQNTSFQPPPPTAPSHQSPTHLPPDLQHLSPPTSDAVLPHTTMNNSQ</sequence>
<feature type="region of interest" description="Disordered" evidence="2">
    <location>
        <begin position="246"/>
        <end position="284"/>
    </location>
</feature>
<feature type="region of interest" description="Disordered" evidence="2">
    <location>
        <begin position="56"/>
        <end position="76"/>
    </location>
</feature>
<evidence type="ECO:0000256" key="1">
    <source>
        <dbReference type="SAM" id="Coils"/>
    </source>
</evidence>